<dbReference type="SUPFAM" id="SSF102114">
    <property type="entry name" value="Radical SAM enzymes"/>
    <property type="match status" value="1"/>
</dbReference>
<evidence type="ECO:0000256" key="7">
    <source>
        <dbReference type="SAM" id="MobiDB-lite"/>
    </source>
</evidence>
<organism evidence="11 12">
    <name type="scientific">Cyanidiococcus yangmingshanensis</name>
    <dbReference type="NCBI Taxonomy" id="2690220"/>
    <lineage>
        <taxon>Eukaryota</taxon>
        <taxon>Rhodophyta</taxon>
        <taxon>Bangiophyceae</taxon>
        <taxon>Cyanidiales</taxon>
        <taxon>Cyanidiaceae</taxon>
        <taxon>Cyanidiococcus</taxon>
    </lineage>
</organism>
<dbReference type="SFLD" id="SFLDS00029">
    <property type="entry name" value="Radical_SAM"/>
    <property type="match status" value="1"/>
</dbReference>
<dbReference type="PANTHER" id="PTHR43020:SF2">
    <property type="entry name" value="MITOCHONDRIAL TRNA METHYLTHIOTRANSFERASE CDK5RAP1"/>
    <property type="match status" value="1"/>
</dbReference>
<feature type="region of interest" description="Disordered" evidence="7">
    <location>
        <begin position="529"/>
        <end position="583"/>
    </location>
</feature>
<accession>A0A7J7IIQ2</accession>
<dbReference type="InterPro" id="IPR006638">
    <property type="entry name" value="Elp3/MiaA/NifB-like_rSAM"/>
</dbReference>
<evidence type="ECO:0000259" key="10">
    <source>
        <dbReference type="PROSITE" id="PS51918"/>
    </source>
</evidence>
<dbReference type="SMART" id="SM00729">
    <property type="entry name" value="Elp3"/>
    <property type="match status" value="1"/>
</dbReference>
<feature type="compositionally biased region" description="Polar residues" evidence="7">
    <location>
        <begin position="569"/>
        <end position="582"/>
    </location>
</feature>
<dbReference type="Gene3D" id="3.40.50.12160">
    <property type="entry name" value="Methylthiotransferase, N-terminal domain"/>
    <property type="match status" value="1"/>
</dbReference>
<dbReference type="GO" id="GO:0051539">
    <property type="term" value="F:4 iron, 4 sulfur cluster binding"/>
    <property type="evidence" value="ECO:0007669"/>
    <property type="project" value="UniProtKB-KW"/>
</dbReference>
<evidence type="ECO:0000313" key="11">
    <source>
        <dbReference type="EMBL" id="KAF6002559.1"/>
    </source>
</evidence>
<dbReference type="PROSITE" id="PS01278">
    <property type="entry name" value="MTTASE_RADICAL"/>
    <property type="match status" value="1"/>
</dbReference>
<evidence type="ECO:0000256" key="5">
    <source>
        <dbReference type="ARBA" id="ARBA00023004"/>
    </source>
</evidence>
<evidence type="ECO:0000256" key="1">
    <source>
        <dbReference type="ARBA" id="ARBA00001966"/>
    </source>
</evidence>
<dbReference type="InterPro" id="IPR023404">
    <property type="entry name" value="rSAM_horseshoe"/>
</dbReference>
<dbReference type="EMBL" id="VWRR01000010">
    <property type="protein sequence ID" value="KAF6002559.1"/>
    <property type="molecule type" value="Genomic_DNA"/>
</dbReference>
<dbReference type="InterPro" id="IPR002792">
    <property type="entry name" value="TRAM_dom"/>
</dbReference>
<dbReference type="FunFam" id="3.40.50.12160:FF:000003">
    <property type="entry name" value="CDK5 regulatory subunit-associated protein 1"/>
    <property type="match status" value="1"/>
</dbReference>
<evidence type="ECO:0000256" key="4">
    <source>
        <dbReference type="ARBA" id="ARBA00022723"/>
    </source>
</evidence>
<feature type="compositionally biased region" description="Basic residues" evidence="7">
    <location>
        <begin position="559"/>
        <end position="568"/>
    </location>
</feature>
<evidence type="ECO:0000259" key="8">
    <source>
        <dbReference type="PROSITE" id="PS50926"/>
    </source>
</evidence>
<dbReference type="InterPro" id="IPR058240">
    <property type="entry name" value="rSAM_sf"/>
</dbReference>
<feature type="domain" description="MTTase N-terminal" evidence="9">
    <location>
        <begin position="115"/>
        <end position="244"/>
    </location>
</feature>
<comment type="caution">
    <text evidence="11">The sequence shown here is derived from an EMBL/GenBank/DDBJ whole genome shotgun (WGS) entry which is preliminary data.</text>
</comment>
<protein>
    <submittedName>
        <fullName evidence="11">Uncharacterized protein</fullName>
    </submittedName>
</protein>
<dbReference type="InterPro" id="IPR005839">
    <property type="entry name" value="Methylthiotransferase"/>
</dbReference>
<dbReference type="Pfam" id="PF04055">
    <property type="entry name" value="Radical_SAM"/>
    <property type="match status" value="1"/>
</dbReference>
<evidence type="ECO:0000256" key="3">
    <source>
        <dbReference type="ARBA" id="ARBA00022691"/>
    </source>
</evidence>
<dbReference type="CDD" id="cd01335">
    <property type="entry name" value="Radical_SAM"/>
    <property type="match status" value="1"/>
</dbReference>
<dbReference type="PROSITE" id="PS51449">
    <property type="entry name" value="MTTASE_N"/>
    <property type="match status" value="1"/>
</dbReference>
<dbReference type="PANTHER" id="PTHR43020">
    <property type="entry name" value="CDK5 REGULATORY SUBUNIT-ASSOCIATED PROTEIN 1"/>
    <property type="match status" value="1"/>
</dbReference>
<evidence type="ECO:0000256" key="2">
    <source>
        <dbReference type="ARBA" id="ARBA00022485"/>
    </source>
</evidence>
<dbReference type="Gene3D" id="3.80.30.20">
    <property type="entry name" value="tm_1862 like domain"/>
    <property type="match status" value="1"/>
</dbReference>
<reference evidence="11 12" key="1">
    <citation type="journal article" date="2020" name="J. Phycol.">
        <title>Comparative genome analysis reveals Cyanidiococcus gen. nov., a new extremophilic red algal genus sister to Cyanidioschyzon (Cyanidioschyzonaceae, Rhodophyta).</title>
        <authorList>
            <person name="Liu S.-L."/>
            <person name="Chiang Y.-R."/>
            <person name="Yoon H.S."/>
            <person name="Fu H.-Y."/>
        </authorList>
    </citation>
    <scope>NUCLEOTIDE SEQUENCE [LARGE SCALE GENOMIC DNA]</scope>
    <source>
        <strain evidence="11 12">THAL066</strain>
    </source>
</reference>
<dbReference type="GO" id="GO:0035597">
    <property type="term" value="F:tRNA-2-methylthio-N(6)-dimethylallyladenosine(37) synthase activity"/>
    <property type="evidence" value="ECO:0007669"/>
    <property type="project" value="TreeGrafter"/>
</dbReference>
<keyword evidence="6" id="KW-0411">Iron-sulfur</keyword>
<dbReference type="SFLD" id="SFLDG01082">
    <property type="entry name" value="B12-binding_domain_containing"/>
    <property type="match status" value="1"/>
</dbReference>
<name>A0A7J7IIQ2_9RHOD</name>
<feature type="domain" description="TRAM" evidence="8">
    <location>
        <begin position="514"/>
        <end position="606"/>
    </location>
</feature>
<keyword evidence="3" id="KW-0949">S-adenosyl-L-methionine</keyword>
<gene>
    <name evidence="11" type="ORF">F1559_004259</name>
</gene>
<dbReference type="InterPro" id="IPR020612">
    <property type="entry name" value="Methylthiotransferase_CS"/>
</dbReference>
<dbReference type="Pfam" id="PF00919">
    <property type="entry name" value="UPF0004"/>
    <property type="match status" value="1"/>
</dbReference>
<dbReference type="Proteomes" id="UP000530660">
    <property type="component" value="Unassembled WGS sequence"/>
</dbReference>
<dbReference type="AlphaFoldDB" id="A0A7J7IIQ2"/>
<evidence type="ECO:0000259" key="9">
    <source>
        <dbReference type="PROSITE" id="PS51449"/>
    </source>
</evidence>
<keyword evidence="4" id="KW-0479">Metal-binding</keyword>
<dbReference type="InterPro" id="IPR013848">
    <property type="entry name" value="Methylthiotransferase_N"/>
</dbReference>
<feature type="domain" description="Radical SAM core" evidence="10">
    <location>
        <begin position="271"/>
        <end position="512"/>
    </location>
</feature>
<evidence type="ECO:0000313" key="12">
    <source>
        <dbReference type="Proteomes" id="UP000530660"/>
    </source>
</evidence>
<proteinExistence type="predicted"/>
<dbReference type="PROSITE" id="PS50926">
    <property type="entry name" value="TRAM"/>
    <property type="match status" value="1"/>
</dbReference>
<sequence>MNRLLTVKALSNSFLSKRTWITQKCARWYRRTAENHSASKSLLPSDGRTLADFLVSAQGQRTNTAFGRERSGSLALLERQRDPKRKRPTVGASESVVQALENIGQGAERVPPAPYKVLLETYGCAMNVSDSEIVASLLAAHPEWFRIVNDSEIPEEQADIILLNSCAIREKPEARVLQRLRMLRAIDSSRGGNAPRRILGLLGCMAERLKTKLLSGTPSMRVVDLVVGPDGYRDLPVLLQGLMSTNDPHRYAYHTQLSLEETYADIAPLRQQSRITAYLSIMRGCDNHCAFCVVPQTRGPERSRDPHSIWQEVQRLGDEGFREVVLLGQNVNSYRYRGNDLAPRSVSFAELLHGVCEIADRYPMRVRFTSPHPKDFPDEVLELYTKFAPRTLCRQIHVPLQSGSTTVLQRMRRGYTREEYLALIARIFEKVGANVALSTDIISGFCDETEEEHAETLSLMDLVRFDQAFMFAYSERERTIAARLYVDNVPLDVKQRRLREIITKQVTISSERARAMVGTTQRVLIDESVENREDGNTGSALNDKSSSPSWIGRTESNRRVRIHSRKPPHSSSLQYCEQSASPSPGDWVNVCITGLNGNRLVGELSF</sequence>
<keyword evidence="2" id="KW-0004">4Fe-4S</keyword>
<dbReference type="NCBIfam" id="TIGR01574">
    <property type="entry name" value="miaB-methiolase"/>
    <property type="match status" value="1"/>
</dbReference>
<dbReference type="OrthoDB" id="190098at2759"/>
<dbReference type="InterPro" id="IPR038135">
    <property type="entry name" value="Methylthiotransferase_N_sf"/>
</dbReference>
<dbReference type="InterPro" id="IPR007197">
    <property type="entry name" value="rSAM"/>
</dbReference>
<dbReference type="SFLD" id="SFLDG01061">
    <property type="entry name" value="methylthiotransferase"/>
    <property type="match status" value="1"/>
</dbReference>
<dbReference type="NCBIfam" id="TIGR00089">
    <property type="entry name" value="MiaB/RimO family radical SAM methylthiotransferase"/>
    <property type="match status" value="1"/>
</dbReference>
<dbReference type="FunFam" id="3.80.30.20:FF:000001">
    <property type="entry name" value="tRNA-2-methylthio-N(6)-dimethylallyladenosine synthase 2"/>
    <property type="match status" value="1"/>
</dbReference>
<comment type="cofactor">
    <cofactor evidence="1">
        <name>[4Fe-4S] cluster</name>
        <dbReference type="ChEBI" id="CHEBI:49883"/>
    </cofactor>
</comment>
<dbReference type="GO" id="GO:0046872">
    <property type="term" value="F:metal ion binding"/>
    <property type="evidence" value="ECO:0007669"/>
    <property type="project" value="UniProtKB-KW"/>
</dbReference>
<dbReference type="GO" id="GO:0005829">
    <property type="term" value="C:cytosol"/>
    <property type="evidence" value="ECO:0007669"/>
    <property type="project" value="TreeGrafter"/>
</dbReference>
<evidence type="ECO:0000256" key="6">
    <source>
        <dbReference type="ARBA" id="ARBA00023014"/>
    </source>
</evidence>
<keyword evidence="12" id="KW-1185">Reference proteome</keyword>
<keyword evidence="5" id="KW-0408">Iron</keyword>
<dbReference type="PROSITE" id="PS51918">
    <property type="entry name" value="RADICAL_SAM"/>
    <property type="match status" value="1"/>
</dbReference>
<feature type="compositionally biased region" description="Polar residues" evidence="7">
    <location>
        <begin position="536"/>
        <end position="549"/>
    </location>
</feature>